<organism evidence="1 2">
    <name type="scientific">Lobosporangium transversale</name>
    <dbReference type="NCBI Taxonomy" id="64571"/>
    <lineage>
        <taxon>Eukaryota</taxon>
        <taxon>Fungi</taxon>
        <taxon>Fungi incertae sedis</taxon>
        <taxon>Mucoromycota</taxon>
        <taxon>Mortierellomycotina</taxon>
        <taxon>Mortierellomycetes</taxon>
        <taxon>Mortierellales</taxon>
        <taxon>Mortierellaceae</taxon>
        <taxon>Lobosporangium</taxon>
    </lineage>
</organism>
<dbReference type="RefSeq" id="XP_021884225.1">
    <property type="nucleotide sequence ID" value="XM_022020024.1"/>
</dbReference>
<protein>
    <submittedName>
        <fullName evidence="1">Uncharacterized protein</fullName>
    </submittedName>
</protein>
<evidence type="ECO:0000313" key="2">
    <source>
        <dbReference type="Proteomes" id="UP000193648"/>
    </source>
</evidence>
<dbReference type="AlphaFoldDB" id="A0A1Y2GVY1"/>
<dbReference type="GeneID" id="33561868"/>
<proteinExistence type="predicted"/>
<evidence type="ECO:0000313" key="1">
    <source>
        <dbReference type="EMBL" id="ORZ26460.1"/>
    </source>
</evidence>
<reference evidence="1 2" key="1">
    <citation type="submission" date="2016-07" db="EMBL/GenBank/DDBJ databases">
        <title>Pervasive Adenine N6-methylation of Active Genes in Fungi.</title>
        <authorList>
            <consortium name="DOE Joint Genome Institute"/>
            <person name="Mondo S.J."/>
            <person name="Dannebaum R.O."/>
            <person name="Kuo R.C."/>
            <person name="Labutti K."/>
            <person name="Haridas S."/>
            <person name="Kuo A."/>
            <person name="Salamov A."/>
            <person name="Ahrendt S.R."/>
            <person name="Lipzen A."/>
            <person name="Sullivan W."/>
            <person name="Andreopoulos W.B."/>
            <person name="Clum A."/>
            <person name="Lindquist E."/>
            <person name="Daum C."/>
            <person name="Ramamoorthy G.K."/>
            <person name="Gryganskyi A."/>
            <person name="Culley D."/>
            <person name="Magnuson J.K."/>
            <person name="James T.Y."/>
            <person name="O'Malley M.A."/>
            <person name="Stajich J.E."/>
            <person name="Spatafora J.W."/>
            <person name="Visel A."/>
            <person name="Grigoriev I.V."/>
        </authorList>
    </citation>
    <scope>NUCLEOTIDE SEQUENCE [LARGE SCALE GENOMIC DNA]</scope>
    <source>
        <strain evidence="1 2">NRRL 3116</strain>
    </source>
</reference>
<name>A0A1Y2GVY1_9FUNG</name>
<dbReference type="InParanoid" id="A0A1Y2GVY1"/>
<dbReference type="EMBL" id="MCFF01000007">
    <property type="protein sequence ID" value="ORZ26460.1"/>
    <property type="molecule type" value="Genomic_DNA"/>
</dbReference>
<keyword evidence="2" id="KW-1185">Reference proteome</keyword>
<accession>A0A1Y2GVY1</accession>
<dbReference type="Proteomes" id="UP000193648">
    <property type="component" value="Unassembled WGS sequence"/>
</dbReference>
<comment type="caution">
    <text evidence="1">The sequence shown here is derived from an EMBL/GenBank/DDBJ whole genome shotgun (WGS) entry which is preliminary data.</text>
</comment>
<gene>
    <name evidence="1" type="ORF">BCR41DRAFT_223616</name>
</gene>
<sequence>MELVVCSSNSNEHIKQKEHVRVDCCSLHPSTLLDLRVPVLGVVLVQIKDENFSVGVKTFVRSLPCDRVPPGEIRLAPWVLDLLPTPPTKVRVESISANQPLHLVKKLIVAPLEDSTGLYSITNWVRPTHATNSQIIQNRKTTRNWIEKSIKQRIEGQLVGLGFSFRCYFIALRL</sequence>